<proteinExistence type="predicted"/>
<gene>
    <name evidence="2" type="ORF">ANE_LOCUS19044</name>
</gene>
<sequence>METQSGVPTVVSFRRGDLLISKTSQIGGLLFIDLPTSSLCELELDQFSLFWVADWKFFPAKRSNLSSSSNDVMIGIWSKEKRKHVEGRPCVLFMKLGFINDLGLMHLLGLFMYVCVLY</sequence>
<evidence type="ECO:0000256" key="1">
    <source>
        <dbReference type="SAM" id="Phobius"/>
    </source>
</evidence>
<feature type="transmembrane region" description="Helical" evidence="1">
    <location>
        <begin position="91"/>
        <end position="114"/>
    </location>
</feature>
<keyword evidence="1" id="KW-0472">Membrane</keyword>
<dbReference type="Proteomes" id="UP000489600">
    <property type="component" value="Unassembled WGS sequence"/>
</dbReference>
<keyword evidence="1" id="KW-0812">Transmembrane</keyword>
<name>A0A565C4R6_9BRAS</name>
<organism evidence="2 3">
    <name type="scientific">Arabis nemorensis</name>
    <dbReference type="NCBI Taxonomy" id="586526"/>
    <lineage>
        <taxon>Eukaryota</taxon>
        <taxon>Viridiplantae</taxon>
        <taxon>Streptophyta</taxon>
        <taxon>Embryophyta</taxon>
        <taxon>Tracheophyta</taxon>
        <taxon>Spermatophyta</taxon>
        <taxon>Magnoliopsida</taxon>
        <taxon>eudicotyledons</taxon>
        <taxon>Gunneridae</taxon>
        <taxon>Pentapetalae</taxon>
        <taxon>rosids</taxon>
        <taxon>malvids</taxon>
        <taxon>Brassicales</taxon>
        <taxon>Brassicaceae</taxon>
        <taxon>Arabideae</taxon>
        <taxon>Arabis</taxon>
    </lineage>
</organism>
<evidence type="ECO:0000313" key="2">
    <source>
        <dbReference type="EMBL" id="VVB08600.1"/>
    </source>
</evidence>
<protein>
    <submittedName>
        <fullName evidence="2">Uncharacterized protein</fullName>
    </submittedName>
</protein>
<dbReference type="EMBL" id="CABITT030000006">
    <property type="protein sequence ID" value="VVB08600.1"/>
    <property type="molecule type" value="Genomic_DNA"/>
</dbReference>
<keyword evidence="1" id="KW-1133">Transmembrane helix</keyword>
<evidence type="ECO:0000313" key="3">
    <source>
        <dbReference type="Proteomes" id="UP000489600"/>
    </source>
</evidence>
<keyword evidence="3" id="KW-1185">Reference proteome</keyword>
<reference evidence="2" key="1">
    <citation type="submission" date="2019-07" db="EMBL/GenBank/DDBJ databases">
        <authorList>
            <person name="Dittberner H."/>
        </authorList>
    </citation>
    <scope>NUCLEOTIDE SEQUENCE [LARGE SCALE GENOMIC DNA]</scope>
</reference>
<accession>A0A565C4R6</accession>
<dbReference type="AlphaFoldDB" id="A0A565C4R6"/>
<comment type="caution">
    <text evidence="2">The sequence shown here is derived from an EMBL/GenBank/DDBJ whole genome shotgun (WGS) entry which is preliminary data.</text>
</comment>